<dbReference type="Pfam" id="PF18701">
    <property type="entry name" value="DUF5641"/>
    <property type="match status" value="1"/>
</dbReference>
<dbReference type="Proteomes" id="UP000299102">
    <property type="component" value="Unassembled WGS sequence"/>
</dbReference>
<protein>
    <recommendedName>
        <fullName evidence="1">DUF5641 domain-containing protein</fullName>
    </recommendedName>
</protein>
<dbReference type="AlphaFoldDB" id="A0A4C1SST9"/>
<proteinExistence type="predicted"/>
<reference evidence="2 3" key="1">
    <citation type="journal article" date="2019" name="Commun. Biol.">
        <title>The bagworm genome reveals a unique fibroin gene that provides high tensile strength.</title>
        <authorList>
            <person name="Kono N."/>
            <person name="Nakamura H."/>
            <person name="Ohtoshi R."/>
            <person name="Tomita M."/>
            <person name="Numata K."/>
            <person name="Arakawa K."/>
        </authorList>
    </citation>
    <scope>NUCLEOTIDE SEQUENCE [LARGE SCALE GENOMIC DNA]</scope>
</reference>
<feature type="domain" description="DUF5641" evidence="1">
    <location>
        <begin position="2"/>
        <end position="48"/>
    </location>
</feature>
<organism evidence="2 3">
    <name type="scientific">Eumeta variegata</name>
    <name type="common">Bagworm moth</name>
    <name type="synonym">Eumeta japonica</name>
    <dbReference type="NCBI Taxonomy" id="151549"/>
    <lineage>
        <taxon>Eukaryota</taxon>
        <taxon>Metazoa</taxon>
        <taxon>Ecdysozoa</taxon>
        <taxon>Arthropoda</taxon>
        <taxon>Hexapoda</taxon>
        <taxon>Insecta</taxon>
        <taxon>Pterygota</taxon>
        <taxon>Neoptera</taxon>
        <taxon>Endopterygota</taxon>
        <taxon>Lepidoptera</taxon>
        <taxon>Glossata</taxon>
        <taxon>Ditrysia</taxon>
        <taxon>Tineoidea</taxon>
        <taxon>Psychidae</taxon>
        <taxon>Oiketicinae</taxon>
        <taxon>Eumeta</taxon>
    </lineage>
</organism>
<dbReference type="InterPro" id="IPR040676">
    <property type="entry name" value="DUF5641"/>
</dbReference>
<dbReference type="OrthoDB" id="6760226at2759"/>
<evidence type="ECO:0000313" key="2">
    <source>
        <dbReference type="EMBL" id="GBP04121.1"/>
    </source>
</evidence>
<dbReference type="EMBL" id="BGZK01003734">
    <property type="protein sequence ID" value="GBP04121.1"/>
    <property type="molecule type" value="Genomic_DNA"/>
</dbReference>
<name>A0A4C1SST9_EUMVA</name>
<comment type="caution">
    <text evidence="2">The sequence shown here is derived from an EMBL/GenBank/DDBJ whole genome shotgun (WGS) entry which is preliminary data.</text>
</comment>
<keyword evidence="3" id="KW-1185">Reference proteome</keyword>
<sequence>MQDNVPPLQWQHGAILNLYPGRDDVVRVIDVRTPTSILHRAVTSLARLPIRREGEPIARYVKQYSVSARENKSTPARTRLPIELHHVQYLEMVSG</sequence>
<gene>
    <name evidence="2" type="ORF">EVAR_68154_1</name>
</gene>
<accession>A0A4C1SST9</accession>
<evidence type="ECO:0000313" key="3">
    <source>
        <dbReference type="Proteomes" id="UP000299102"/>
    </source>
</evidence>
<evidence type="ECO:0000259" key="1">
    <source>
        <dbReference type="Pfam" id="PF18701"/>
    </source>
</evidence>